<accession>A0ABY1VPD4</accession>
<dbReference type="CDD" id="cd05151">
    <property type="entry name" value="ChoK-like"/>
    <property type="match status" value="1"/>
</dbReference>
<dbReference type="InterPro" id="IPR036388">
    <property type="entry name" value="WH-like_DNA-bd_sf"/>
</dbReference>
<evidence type="ECO:0000313" key="5">
    <source>
        <dbReference type="Proteomes" id="UP000250006"/>
    </source>
</evidence>
<name>A0ABY1VPD4_9ACTO</name>
<dbReference type="SMART" id="SM00347">
    <property type="entry name" value="HTH_MARR"/>
    <property type="match status" value="1"/>
</dbReference>
<dbReference type="RefSeq" id="WP_407641273.1">
    <property type="nucleotide sequence ID" value="NZ_UAPQ01000006.1"/>
</dbReference>
<dbReference type="InterPro" id="IPR011009">
    <property type="entry name" value="Kinase-like_dom_sf"/>
</dbReference>
<dbReference type="Pfam" id="PF01636">
    <property type="entry name" value="APH"/>
    <property type="match status" value="1"/>
</dbReference>
<dbReference type="Gene3D" id="1.10.10.10">
    <property type="entry name" value="Winged helix-like DNA-binding domain superfamily/Winged helix DNA-binding domain"/>
    <property type="match status" value="1"/>
</dbReference>
<evidence type="ECO:0000259" key="3">
    <source>
        <dbReference type="SMART" id="SM00347"/>
    </source>
</evidence>
<protein>
    <submittedName>
        <fullName evidence="4">CTP:phosphocholine cytidylyltransferase involved in choline phosphorylation for cell surface LPS epitopes</fullName>
    </submittedName>
</protein>
<dbReference type="Proteomes" id="UP000250006">
    <property type="component" value="Unassembled WGS sequence"/>
</dbReference>
<gene>
    <name evidence="4" type="ORF">NCTC11535_00970</name>
</gene>
<dbReference type="InterPro" id="IPR000835">
    <property type="entry name" value="HTH_MarR-typ"/>
</dbReference>
<evidence type="ECO:0000313" key="4">
    <source>
        <dbReference type="EMBL" id="SPT53307.1"/>
    </source>
</evidence>
<dbReference type="PANTHER" id="PTHR43584">
    <property type="entry name" value="NUCLEOTIDYL TRANSFERASE"/>
    <property type="match status" value="1"/>
</dbReference>
<dbReference type="InterPro" id="IPR002575">
    <property type="entry name" value="Aminoglycoside_PTrfase"/>
</dbReference>
<dbReference type="SUPFAM" id="SSF53448">
    <property type="entry name" value="Nucleotide-diphospho-sugar transferases"/>
    <property type="match status" value="1"/>
</dbReference>
<dbReference type="SUPFAM" id="SSF56112">
    <property type="entry name" value="Protein kinase-like (PK-like)"/>
    <property type="match status" value="1"/>
</dbReference>
<dbReference type="Gene3D" id="3.30.200.20">
    <property type="entry name" value="Phosphorylase Kinase, domain 1"/>
    <property type="match status" value="1"/>
</dbReference>
<dbReference type="Gene3D" id="3.90.1200.10">
    <property type="match status" value="1"/>
</dbReference>
<dbReference type="Gene3D" id="3.90.550.10">
    <property type="entry name" value="Spore Coat Polysaccharide Biosynthesis Protein SpsA, Chain A"/>
    <property type="match status" value="1"/>
</dbReference>
<feature type="domain" description="HTH marR-type" evidence="3">
    <location>
        <begin position="11"/>
        <end position="104"/>
    </location>
</feature>
<proteinExistence type="predicted"/>
<keyword evidence="2 4" id="KW-0548">Nucleotidyltransferase</keyword>
<dbReference type="PANTHER" id="PTHR43584:SF5">
    <property type="entry name" value="PROTEIN LICC"/>
    <property type="match status" value="1"/>
</dbReference>
<dbReference type="SUPFAM" id="SSF46785">
    <property type="entry name" value="Winged helix' DNA-binding domain"/>
    <property type="match status" value="1"/>
</dbReference>
<organism evidence="4 5">
    <name type="scientific">Actinomyces bovis</name>
    <dbReference type="NCBI Taxonomy" id="1658"/>
    <lineage>
        <taxon>Bacteria</taxon>
        <taxon>Bacillati</taxon>
        <taxon>Actinomycetota</taxon>
        <taxon>Actinomycetes</taxon>
        <taxon>Actinomycetales</taxon>
        <taxon>Actinomycetaceae</taxon>
        <taxon>Actinomyces</taxon>
    </lineage>
</organism>
<dbReference type="InterPro" id="IPR036390">
    <property type="entry name" value="WH_DNA-bd_sf"/>
</dbReference>
<dbReference type="CDD" id="cd02523">
    <property type="entry name" value="PC_cytidylyltransferase"/>
    <property type="match status" value="1"/>
</dbReference>
<dbReference type="EMBL" id="UAPQ01000006">
    <property type="protein sequence ID" value="SPT53307.1"/>
    <property type="molecule type" value="Genomic_DNA"/>
</dbReference>
<dbReference type="InterPro" id="IPR050065">
    <property type="entry name" value="GlmU-like"/>
</dbReference>
<comment type="caution">
    <text evidence="4">The sequence shown here is derived from an EMBL/GenBank/DDBJ whole genome shotgun (WGS) entry which is preliminary data.</text>
</comment>
<dbReference type="InterPro" id="IPR025877">
    <property type="entry name" value="MobA-like_NTP_Trfase"/>
</dbReference>
<dbReference type="Pfam" id="PF12804">
    <property type="entry name" value="NTP_transf_3"/>
    <property type="match status" value="1"/>
</dbReference>
<dbReference type="InterPro" id="IPR029044">
    <property type="entry name" value="Nucleotide-diphossugar_trans"/>
</dbReference>
<dbReference type="GO" id="GO:0016779">
    <property type="term" value="F:nucleotidyltransferase activity"/>
    <property type="evidence" value="ECO:0007669"/>
    <property type="project" value="UniProtKB-KW"/>
</dbReference>
<keyword evidence="1" id="KW-0808">Transferase</keyword>
<sequence length="619" mass="69851">MLMTLPHLNVRFSLPNDLSQGQFDVLHALHRTQAALTQRQLAQSTGMSLGAVNTTVRALEATGLVRDRQLTPAGRAALEPYRVENAVIMAAGMSSRFAPISYERPKGTLKVRGEVLMERQLRQLQEAGITDVTIVVGYKKEYFFQLAERYGAKLVVNREYASRNNNGSLWLVREQLGNTYVCSSDDYFTVNPFESHVYKAYYSAQYASGPTEEWCLTTGAGGRITGATVGGADAWTMLGHVYFDHAFSTKFREILERVYHQPQTAPKLWEAIYLDHIKELDMVIRKYPDGVINEFDSLDELRAFDPHFLENLDSEVFDNISTALGCSPEEITAFYPLKQGITNLSCHFAVGDQEYVYRHPGAGTEQIVDRQAEFEALGLASELGVDSTFVVGDPTKGWKISRFIPEARNLDPNNAQELEDAMRMCRQVHQSGRQLSRSFDFVTEGLRYESLLKGHGPIDVPGYEELRTKVLRLKELADADGLALVPSHNDFFPLNFLVDPTGKLDLIDWEYAGMSDEASDYGTMVVCAELNEELSERALRAYLGRPATPVEERHYRAYVIFAGWCWYVWSLLKEREGDDVGEWLLVYYRHATGGLDELLTRYERAQDLADNASKTEVQA</sequence>
<keyword evidence="5" id="KW-1185">Reference proteome</keyword>
<dbReference type="Pfam" id="PF12802">
    <property type="entry name" value="MarR_2"/>
    <property type="match status" value="1"/>
</dbReference>
<evidence type="ECO:0000256" key="2">
    <source>
        <dbReference type="ARBA" id="ARBA00022695"/>
    </source>
</evidence>
<reference evidence="4 5" key="1">
    <citation type="submission" date="2018-06" db="EMBL/GenBank/DDBJ databases">
        <authorList>
            <consortium name="Pathogen Informatics"/>
            <person name="Doyle S."/>
        </authorList>
    </citation>
    <scope>NUCLEOTIDE SEQUENCE [LARGE SCALE GENOMIC DNA]</scope>
    <source>
        <strain evidence="4 5">NCTC11535</strain>
    </source>
</reference>
<evidence type="ECO:0000256" key="1">
    <source>
        <dbReference type="ARBA" id="ARBA00022679"/>
    </source>
</evidence>